<protein>
    <submittedName>
        <fullName evidence="1">Uncharacterized protein</fullName>
    </submittedName>
</protein>
<evidence type="ECO:0000313" key="1">
    <source>
        <dbReference type="EMBL" id="TNN16409.1"/>
    </source>
</evidence>
<dbReference type="Proteomes" id="UP000311919">
    <property type="component" value="Unassembled WGS sequence"/>
</dbReference>
<comment type="caution">
    <text evidence="1">The sequence shown here is derived from an EMBL/GenBank/DDBJ whole genome shotgun (WGS) entry which is preliminary data.</text>
</comment>
<dbReference type="AlphaFoldDB" id="A0A4Z2DIW0"/>
<accession>A0A4Z2DIW0</accession>
<sequence length="117" mass="13354">MATLSKATYANAAYTMVAIERDPILQLHYATLCKFFSGRVFTKGKPSLLRETKNILLFSLREFSDIKTYYQTQLFTKKVRAGQFSGNWSLKLGTSLNGNQPSFNFMFTRTPCCRNSN</sequence>
<organism evidence="1 2">
    <name type="scientific">Schistosoma japonicum</name>
    <name type="common">Blood fluke</name>
    <dbReference type="NCBI Taxonomy" id="6182"/>
    <lineage>
        <taxon>Eukaryota</taxon>
        <taxon>Metazoa</taxon>
        <taxon>Spiralia</taxon>
        <taxon>Lophotrochozoa</taxon>
        <taxon>Platyhelminthes</taxon>
        <taxon>Trematoda</taxon>
        <taxon>Digenea</taxon>
        <taxon>Strigeidida</taxon>
        <taxon>Schistosomatoidea</taxon>
        <taxon>Schistosomatidae</taxon>
        <taxon>Schistosoma</taxon>
    </lineage>
</organism>
<name>A0A4Z2DIW0_SCHJA</name>
<dbReference type="EMBL" id="SKCS01000118">
    <property type="protein sequence ID" value="TNN16409.1"/>
    <property type="molecule type" value="Genomic_DNA"/>
</dbReference>
<keyword evidence="2" id="KW-1185">Reference proteome</keyword>
<gene>
    <name evidence="1" type="ORF">EWB00_000509</name>
</gene>
<proteinExistence type="predicted"/>
<reference evidence="1 2" key="1">
    <citation type="submission" date="2019-03" db="EMBL/GenBank/DDBJ databases">
        <title>An improved genome assembly of the fluke Schistosoma japonicum.</title>
        <authorList>
            <person name="Hu W."/>
            <person name="Luo F."/>
            <person name="Yin M."/>
            <person name="Mo X."/>
            <person name="Sun C."/>
            <person name="Wu Q."/>
            <person name="Zhu B."/>
            <person name="Xiang M."/>
            <person name="Wang J."/>
            <person name="Wang Y."/>
            <person name="Zhang T."/>
            <person name="Xu B."/>
            <person name="Zheng H."/>
            <person name="Feng Z."/>
        </authorList>
    </citation>
    <scope>NUCLEOTIDE SEQUENCE [LARGE SCALE GENOMIC DNA]</scope>
    <source>
        <strain evidence="1">HuSjv2</strain>
        <tissue evidence="1">Worms</tissue>
    </source>
</reference>
<evidence type="ECO:0000313" key="2">
    <source>
        <dbReference type="Proteomes" id="UP000311919"/>
    </source>
</evidence>